<reference evidence="3" key="1">
    <citation type="submission" date="2013-10" db="EMBL/GenBank/DDBJ databases">
        <title>Genome sequencing of Onchocerca volvulus.</title>
        <authorList>
            <person name="Cotton J."/>
            <person name="Tsai J."/>
            <person name="Stanley E."/>
            <person name="Tracey A."/>
            <person name="Holroyd N."/>
            <person name="Lustigman S."/>
            <person name="Berriman M."/>
        </authorList>
    </citation>
    <scope>NUCLEOTIDE SEQUENCE</scope>
</reference>
<evidence type="ECO:0000313" key="2">
    <source>
        <dbReference type="EnsemblMetazoa" id="OVOC6584.1"/>
    </source>
</evidence>
<evidence type="ECO:0000313" key="3">
    <source>
        <dbReference type="Proteomes" id="UP000024404"/>
    </source>
</evidence>
<name>A0A8R1TXU7_ONCVO</name>
<accession>A0A8R1TXU7</accession>
<dbReference type="EMBL" id="CMVM020000177">
    <property type="status" value="NOT_ANNOTATED_CDS"/>
    <property type="molecule type" value="Genomic_DNA"/>
</dbReference>
<feature type="region of interest" description="Disordered" evidence="1">
    <location>
        <begin position="1"/>
        <end position="22"/>
    </location>
</feature>
<proteinExistence type="predicted"/>
<dbReference type="EnsemblMetazoa" id="OVOC6584.1">
    <property type="protein sequence ID" value="OVOC6584.1"/>
    <property type="gene ID" value="WBGene00243393"/>
</dbReference>
<keyword evidence="3" id="KW-1185">Reference proteome</keyword>
<dbReference type="AlphaFoldDB" id="A0A8R1TXU7"/>
<reference evidence="2" key="2">
    <citation type="submission" date="2022-06" db="UniProtKB">
        <authorList>
            <consortium name="EnsemblMetazoa"/>
        </authorList>
    </citation>
    <scope>IDENTIFICATION</scope>
</reference>
<protein>
    <submittedName>
        <fullName evidence="2">Uncharacterized protein</fullName>
    </submittedName>
</protein>
<sequence length="103" mass="11957">MMEQDLTLSRVPQKPKLNRTSSPAQELIKSLLIICHFKYPFDDSLSGKRMHLINEQLNVKASHFNLLCSLIQDSDSELYCNTSQNAFHLQNPFDSYNYITIYT</sequence>
<evidence type="ECO:0000256" key="1">
    <source>
        <dbReference type="SAM" id="MobiDB-lite"/>
    </source>
</evidence>
<organism evidence="2 3">
    <name type="scientific">Onchocerca volvulus</name>
    <dbReference type="NCBI Taxonomy" id="6282"/>
    <lineage>
        <taxon>Eukaryota</taxon>
        <taxon>Metazoa</taxon>
        <taxon>Ecdysozoa</taxon>
        <taxon>Nematoda</taxon>
        <taxon>Chromadorea</taxon>
        <taxon>Rhabditida</taxon>
        <taxon>Spirurina</taxon>
        <taxon>Spiruromorpha</taxon>
        <taxon>Filarioidea</taxon>
        <taxon>Onchocercidae</taxon>
        <taxon>Onchocerca</taxon>
    </lineage>
</organism>
<dbReference type="Proteomes" id="UP000024404">
    <property type="component" value="Unassembled WGS sequence"/>
</dbReference>